<dbReference type="GeneID" id="33560208"/>
<feature type="compositionally biased region" description="Polar residues" evidence="1">
    <location>
        <begin position="126"/>
        <end position="138"/>
    </location>
</feature>
<comment type="caution">
    <text evidence="2">The sequence shown here is derived from an EMBL/GenBank/DDBJ whole genome shotgun (WGS) entry which is preliminary data.</text>
</comment>
<gene>
    <name evidence="2" type="ORF">BD324DRAFT_651821</name>
</gene>
<protein>
    <submittedName>
        <fullName evidence="2">Uncharacterized protein</fullName>
    </submittedName>
</protein>
<feature type="compositionally biased region" description="Polar residues" evidence="1">
    <location>
        <begin position="106"/>
        <end position="115"/>
    </location>
</feature>
<evidence type="ECO:0000313" key="2">
    <source>
        <dbReference type="EMBL" id="ORX35907.1"/>
    </source>
</evidence>
<evidence type="ECO:0000313" key="3">
    <source>
        <dbReference type="Proteomes" id="UP000193218"/>
    </source>
</evidence>
<keyword evidence="3" id="KW-1185">Reference proteome</keyword>
<organism evidence="2 3">
    <name type="scientific">Kockovaella imperatae</name>
    <dbReference type="NCBI Taxonomy" id="4999"/>
    <lineage>
        <taxon>Eukaryota</taxon>
        <taxon>Fungi</taxon>
        <taxon>Dikarya</taxon>
        <taxon>Basidiomycota</taxon>
        <taxon>Agaricomycotina</taxon>
        <taxon>Tremellomycetes</taxon>
        <taxon>Tremellales</taxon>
        <taxon>Cuniculitremaceae</taxon>
        <taxon>Kockovaella</taxon>
    </lineage>
</organism>
<feature type="region of interest" description="Disordered" evidence="1">
    <location>
        <begin position="1"/>
        <end position="76"/>
    </location>
</feature>
<dbReference type="InParanoid" id="A0A1Y1UEE8"/>
<feature type="region of interest" description="Disordered" evidence="1">
    <location>
        <begin position="103"/>
        <end position="165"/>
    </location>
</feature>
<evidence type="ECO:0000256" key="1">
    <source>
        <dbReference type="SAM" id="MobiDB-lite"/>
    </source>
</evidence>
<feature type="compositionally biased region" description="Polar residues" evidence="1">
    <location>
        <begin position="154"/>
        <end position="165"/>
    </location>
</feature>
<dbReference type="EMBL" id="NBSH01000009">
    <property type="protein sequence ID" value="ORX35907.1"/>
    <property type="molecule type" value="Genomic_DNA"/>
</dbReference>
<dbReference type="RefSeq" id="XP_021870036.1">
    <property type="nucleotide sequence ID" value="XM_022018399.1"/>
</dbReference>
<proteinExistence type="predicted"/>
<dbReference type="AlphaFoldDB" id="A0A1Y1UEE8"/>
<name>A0A1Y1UEE8_9TREE</name>
<sequence length="165" mass="17917">MSSEPAGPAVPSKTHQPHRVHRVSFQPSPGVASMDQPLSSSSAPPNLVQSASVMNPSHPEPRSHDHNHDHDHTKASTKWRLLALKSKPTLSRTWEKRSFVEEQMSAPLSLSQQPVNGPFQGRQEMQMPSSSRPTSLYASPSALAAFRTLPPHSAPSTPTNATSHV</sequence>
<feature type="compositionally biased region" description="Polar residues" evidence="1">
    <location>
        <begin position="36"/>
        <end position="55"/>
    </location>
</feature>
<reference evidence="2 3" key="1">
    <citation type="submission" date="2017-03" db="EMBL/GenBank/DDBJ databases">
        <title>Widespread Adenine N6-methylation of Active Genes in Fungi.</title>
        <authorList>
            <consortium name="DOE Joint Genome Institute"/>
            <person name="Mondo S.J."/>
            <person name="Dannebaum R.O."/>
            <person name="Kuo R.C."/>
            <person name="Louie K.B."/>
            <person name="Bewick A.J."/>
            <person name="Labutti K."/>
            <person name="Haridas S."/>
            <person name="Kuo A."/>
            <person name="Salamov A."/>
            <person name="Ahrendt S.R."/>
            <person name="Lau R."/>
            <person name="Bowen B.P."/>
            <person name="Lipzen A."/>
            <person name="Sullivan W."/>
            <person name="Andreopoulos W.B."/>
            <person name="Clum A."/>
            <person name="Lindquist E."/>
            <person name="Daum C."/>
            <person name="Northen T.R."/>
            <person name="Ramamoorthy G."/>
            <person name="Schmitz R.J."/>
            <person name="Gryganskyi A."/>
            <person name="Culley D."/>
            <person name="Magnuson J."/>
            <person name="James T.Y."/>
            <person name="O'Malley M.A."/>
            <person name="Stajich J.E."/>
            <person name="Spatafora J.W."/>
            <person name="Visel A."/>
            <person name="Grigoriev I.V."/>
        </authorList>
    </citation>
    <scope>NUCLEOTIDE SEQUENCE [LARGE SCALE GENOMIC DNA]</scope>
    <source>
        <strain evidence="2 3">NRRL Y-17943</strain>
    </source>
</reference>
<dbReference type="OrthoDB" id="2565278at2759"/>
<accession>A0A1Y1UEE8</accession>
<feature type="compositionally biased region" description="Basic and acidic residues" evidence="1">
    <location>
        <begin position="59"/>
        <end position="74"/>
    </location>
</feature>
<dbReference type="Proteomes" id="UP000193218">
    <property type="component" value="Unassembled WGS sequence"/>
</dbReference>